<protein>
    <submittedName>
        <fullName evidence="3">3'-to-5' oligoribonuclease A, Bacillus type</fullName>
    </submittedName>
</protein>
<organism evidence="3">
    <name type="scientific">hydrothermal vent metagenome</name>
    <dbReference type="NCBI Taxonomy" id="652676"/>
    <lineage>
        <taxon>unclassified sequences</taxon>
        <taxon>metagenomes</taxon>
        <taxon>ecological metagenomes</taxon>
    </lineage>
</organism>
<evidence type="ECO:0000259" key="2">
    <source>
        <dbReference type="Pfam" id="PF02272"/>
    </source>
</evidence>
<dbReference type="Pfam" id="PF02272">
    <property type="entry name" value="DHHA1"/>
    <property type="match status" value="1"/>
</dbReference>
<dbReference type="PANTHER" id="PTHR47618">
    <property type="entry name" value="BIFUNCTIONAL OLIGORIBONUCLEASE AND PAP PHOSPHATASE NRNA"/>
    <property type="match status" value="1"/>
</dbReference>
<evidence type="ECO:0000259" key="1">
    <source>
        <dbReference type="Pfam" id="PF01368"/>
    </source>
</evidence>
<dbReference type="Pfam" id="PF01368">
    <property type="entry name" value="DHH"/>
    <property type="match status" value="1"/>
</dbReference>
<dbReference type="SUPFAM" id="SSF64182">
    <property type="entry name" value="DHH phosphoesterases"/>
    <property type="match status" value="1"/>
</dbReference>
<sequence>MNDFNTLFDTIKKNTSFVITTHMNPDGDAIGSELALARYLISIGKQVRIINHSHTPEFLQFMINTNDEIEVFDKASHSEVITQADVVVVLDLNQLRRTGDLEEPIRISKAKKVCIDHHEFPENFSDIEMFDAEKSSTGEMIYDILSEAEFKIDYNIALPIYVAILTDTGSFKYDRTTPKVHRIAAELLETGIDTKSVYREVYDQGSANRIQLLGRALSSLTLFCDGKASYMKVTRSDLAETCTIEEDVEGFVNYNLTIKGVEVGIFFFELEDGVKASFRSVSKVPVNKLAKEFGGGGHFYAAGVRITGENMELTIDRMISETEKYISEFL</sequence>
<feature type="domain" description="DDH" evidence="1">
    <location>
        <begin position="17"/>
        <end position="164"/>
    </location>
</feature>
<dbReference type="AlphaFoldDB" id="A0A3B1BT02"/>
<dbReference type="Gene3D" id="3.90.1640.10">
    <property type="entry name" value="inorganic pyrophosphatase (n-terminal core)"/>
    <property type="match status" value="1"/>
</dbReference>
<evidence type="ECO:0000313" key="3">
    <source>
        <dbReference type="EMBL" id="VAX21436.1"/>
    </source>
</evidence>
<gene>
    <name evidence="3" type="ORF">MNBD_IGNAVI01-3004</name>
</gene>
<feature type="domain" description="DHHA1" evidence="2">
    <location>
        <begin position="246"/>
        <end position="319"/>
    </location>
</feature>
<dbReference type="Gene3D" id="3.10.310.30">
    <property type="match status" value="1"/>
</dbReference>
<dbReference type="EMBL" id="UOGD01000197">
    <property type="protein sequence ID" value="VAX21436.1"/>
    <property type="molecule type" value="Genomic_DNA"/>
</dbReference>
<accession>A0A3B1BT02</accession>
<dbReference type="InterPro" id="IPR003156">
    <property type="entry name" value="DHHA1_dom"/>
</dbReference>
<proteinExistence type="predicted"/>
<dbReference type="PANTHER" id="PTHR47618:SF1">
    <property type="entry name" value="BIFUNCTIONAL OLIGORIBONUCLEASE AND PAP PHOSPHATASE NRNA"/>
    <property type="match status" value="1"/>
</dbReference>
<dbReference type="InterPro" id="IPR001667">
    <property type="entry name" value="DDH_dom"/>
</dbReference>
<dbReference type="InterPro" id="IPR038763">
    <property type="entry name" value="DHH_sf"/>
</dbReference>
<reference evidence="3" key="1">
    <citation type="submission" date="2018-06" db="EMBL/GenBank/DDBJ databases">
        <authorList>
            <person name="Zhirakovskaya E."/>
        </authorList>
    </citation>
    <scope>NUCLEOTIDE SEQUENCE</scope>
</reference>
<name>A0A3B1BT02_9ZZZZ</name>
<dbReference type="InterPro" id="IPR051319">
    <property type="entry name" value="Oligoribo/pAp-PDE_c-di-AMP_PDE"/>
</dbReference>
<dbReference type="GO" id="GO:0003676">
    <property type="term" value="F:nucleic acid binding"/>
    <property type="evidence" value="ECO:0007669"/>
    <property type="project" value="InterPro"/>
</dbReference>